<dbReference type="InterPro" id="IPR014001">
    <property type="entry name" value="Helicase_ATP-bd"/>
</dbReference>
<dbReference type="PANTHER" id="PTHR24031">
    <property type="entry name" value="RNA HELICASE"/>
    <property type="match status" value="1"/>
</dbReference>
<keyword evidence="8" id="KW-0067">ATP-binding</keyword>
<dbReference type="Pfam" id="PF22590">
    <property type="entry name" value="Cas3-like_C_2"/>
    <property type="match status" value="1"/>
</dbReference>
<keyword evidence="4" id="KW-0479">Metal-binding</keyword>
<evidence type="ECO:0000256" key="1">
    <source>
        <dbReference type="ARBA" id="ARBA00006847"/>
    </source>
</evidence>
<dbReference type="OrthoDB" id="9810236at2"/>
<dbReference type="InterPro" id="IPR006474">
    <property type="entry name" value="Helicase_Cas3_CRISPR-ass_core"/>
</dbReference>
<dbReference type="AlphaFoldDB" id="A0A1T4NSQ0"/>
<feature type="domain" description="Helicase ATP-binding" evidence="10">
    <location>
        <begin position="248"/>
        <end position="440"/>
    </location>
</feature>
<protein>
    <submittedName>
        <fullName evidence="12">CRISPR-associated endonuclease/helicase Cas3</fullName>
    </submittedName>
</protein>
<dbReference type="InterPro" id="IPR038257">
    <property type="entry name" value="CRISPR-assoc_Cas3_HD_sf"/>
</dbReference>
<dbReference type="InterPro" id="IPR006483">
    <property type="entry name" value="CRISPR-assoc_Cas3_HD"/>
</dbReference>
<dbReference type="GO" id="GO:0004519">
    <property type="term" value="F:endonuclease activity"/>
    <property type="evidence" value="ECO:0007669"/>
    <property type="project" value="UniProtKB-KW"/>
</dbReference>
<dbReference type="Gene3D" id="3.40.50.300">
    <property type="entry name" value="P-loop containing nucleotide triphosphate hydrolases"/>
    <property type="match status" value="2"/>
</dbReference>
<dbReference type="PROSITE" id="PS51192">
    <property type="entry name" value="HELICASE_ATP_BIND_1"/>
    <property type="match status" value="1"/>
</dbReference>
<dbReference type="GO" id="GO:0004386">
    <property type="term" value="F:helicase activity"/>
    <property type="evidence" value="ECO:0007669"/>
    <property type="project" value="UniProtKB-KW"/>
</dbReference>
<dbReference type="InterPro" id="IPR054712">
    <property type="entry name" value="Cas3-like_dom"/>
</dbReference>
<evidence type="ECO:0000256" key="4">
    <source>
        <dbReference type="ARBA" id="ARBA00022723"/>
    </source>
</evidence>
<name>A0A1T4NSQ0_9PORP</name>
<dbReference type="Gene3D" id="1.10.3210.30">
    <property type="match status" value="1"/>
</dbReference>
<dbReference type="CDD" id="cd09641">
    <property type="entry name" value="Cas3''_I"/>
    <property type="match status" value="1"/>
</dbReference>
<evidence type="ECO:0000256" key="3">
    <source>
        <dbReference type="ARBA" id="ARBA00022722"/>
    </source>
</evidence>
<keyword evidence="12" id="KW-0255">Endonuclease</keyword>
<dbReference type="PROSITE" id="PS51643">
    <property type="entry name" value="HD_CAS3"/>
    <property type="match status" value="1"/>
</dbReference>
<keyword evidence="7 12" id="KW-0347">Helicase</keyword>
<dbReference type="GO" id="GO:0046872">
    <property type="term" value="F:metal ion binding"/>
    <property type="evidence" value="ECO:0007669"/>
    <property type="project" value="UniProtKB-KW"/>
</dbReference>
<reference evidence="13" key="1">
    <citation type="submission" date="2017-02" db="EMBL/GenBank/DDBJ databases">
        <authorList>
            <person name="Varghese N."/>
            <person name="Submissions S."/>
        </authorList>
    </citation>
    <scope>NUCLEOTIDE SEQUENCE [LARGE SCALE GENOMIC DNA]</scope>
    <source>
        <strain evidence="13">ATCC 51356</strain>
    </source>
</reference>
<comment type="similarity">
    <text evidence="2">In the central section; belongs to the CRISPR-associated helicase Cas3 family.</text>
</comment>
<dbReference type="NCBIfam" id="TIGR01596">
    <property type="entry name" value="cas3_HD"/>
    <property type="match status" value="1"/>
</dbReference>
<dbReference type="RefSeq" id="WP_078737130.1">
    <property type="nucleotide sequence ID" value="NZ_FUXE01000012.1"/>
</dbReference>
<dbReference type="CDD" id="cd17930">
    <property type="entry name" value="DEXHc_cas3"/>
    <property type="match status" value="1"/>
</dbReference>
<evidence type="ECO:0000313" key="13">
    <source>
        <dbReference type="Proteomes" id="UP000190121"/>
    </source>
</evidence>
<keyword evidence="6" id="KW-0378">Hydrolase</keyword>
<evidence type="ECO:0000256" key="6">
    <source>
        <dbReference type="ARBA" id="ARBA00022801"/>
    </source>
</evidence>
<proteinExistence type="inferred from homology"/>
<evidence type="ECO:0000256" key="5">
    <source>
        <dbReference type="ARBA" id="ARBA00022741"/>
    </source>
</evidence>
<comment type="similarity">
    <text evidence="1">In the N-terminal section; belongs to the CRISPR-associated nuclease Cas3-HD family.</text>
</comment>
<dbReference type="InterPro" id="IPR027417">
    <property type="entry name" value="P-loop_NTPase"/>
</dbReference>
<dbReference type="SMART" id="SM00487">
    <property type="entry name" value="DEXDc"/>
    <property type="match status" value="1"/>
</dbReference>
<dbReference type="InterPro" id="IPR011545">
    <property type="entry name" value="DEAD/DEAH_box_helicase_dom"/>
</dbReference>
<evidence type="ECO:0000256" key="7">
    <source>
        <dbReference type="ARBA" id="ARBA00022806"/>
    </source>
</evidence>
<dbReference type="GO" id="GO:0051607">
    <property type="term" value="P:defense response to virus"/>
    <property type="evidence" value="ECO:0007669"/>
    <property type="project" value="UniProtKB-KW"/>
</dbReference>
<evidence type="ECO:0000256" key="9">
    <source>
        <dbReference type="ARBA" id="ARBA00023118"/>
    </source>
</evidence>
<gene>
    <name evidence="12" type="ORF">SAMN02745171_01217</name>
</gene>
<evidence type="ECO:0000256" key="2">
    <source>
        <dbReference type="ARBA" id="ARBA00009046"/>
    </source>
</evidence>
<evidence type="ECO:0000259" key="11">
    <source>
        <dbReference type="PROSITE" id="PS51643"/>
    </source>
</evidence>
<dbReference type="Pfam" id="PF00270">
    <property type="entry name" value="DEAD"/>
    <property type="match status" value="1"/>
</dbReference>
<feature type="domain" description="HD Cas3-type" evidence="11">
    <location>
        <begin position="14"/>
        <end position="189"/>
    </location>
</feature>
<keyword evidence="13" id="KW-1185">Reference proteome</keyword>
<evidence type="ECO:0000256" key="8">
    <source>
        <dbReference type="ARBA" id="ARBA00022840"/>
    </source>
</evidence>
<keyword evidence="5" id="KW-0547">Nucleotide-binding</keyword>
<dbReference type="GO" id="GO:0003676">
    <property type="term" value="F:nucleic acid binding"/>
    <property type="evidence" value="ECO:0007669"/>
    <property type="project" value="InterPro"/>
</dbReference>
<accession>A0A1T4NSQ0</accession>
<organism evidence="12 13">
    <name type="scientific">Porphyromonas circumdentaria</name>
    <dbReference type="NCBI Taxonomy" id="29524"/>
    <lineage>
        <taxon>Bacteria</taxon>
        <taxon>Pseudomonadati</taxon>
        <taxon>Bacteroidota</taxon>
        <taxon>Bacteroidia</taxon>
        <taxon>Bacteroidales</taxon>
        <taxon>Porphyromonadaceae</taxon>
        <taxon>Porphyromonas</taxon>
    </lineage>
</organism>
<evidence type="ECO:0000259" key="10">
    <source>
        <dbReference type="PROSITE" id="PS51192"/>
    </source>
</evidence>
<keyword evidence="9" id="KW-0051">Antiviral defense</keyword>
<keyword evidence="3" id="KW-0540">Nuclease</keyword>
<dbReference type="STRING" id="29524.SAMN02745171_01217"/>
<dbReference type="GO" id="GO:0005524">
    <property type="term" value="F:ATP binding"/>
    <property type="evidence" value="ECO:0007669"/>
    <property type="project" value="UniProtKB-KW"/>
</dbReference>
<dbReference type="GO" id="GO:0016787">
    <property type="term" value="F:hydrolase activity"/>
    <property type="evidence" value="ECO:0007669"/>
    <property type="project" value="UniProtKB-KW"/>
</dbReference>
<evidence type="ECO:0000313" key="12">
    <source>
        <dbReference type="EMBL" id="SJZ82329.1"/>
    </source>
</evidence>
<sequence>MNTYTATAIAHISDDARVQSMSEHQEGVAKLCSNFLTNALGEEWHSFGELLGAIHDLGKYNPDWQNYLLRSRGLIEGTPLSTPHSASGALYANKLLPQRLGRIASFCIASHHRGLYDYSDLSSRIESDNEKLIYEKSTAQKQLFHEAPTWSLQLETGLKELLKSKEGRSDIQMLIRMIFSCLVDADARDTELFMAPNIAQQRERFQTLYQNQIWCSLREKLYAHTEQFVADSEINRARSLFLSQCKRHGETAPKGIYSLFLPTGGGKTLSSMAWALETAERHHLERIIVVLPFTSIITQTCQILRNIFGADAILEHHSDIDTKRIETEQSSSSQEGESSRLKLLADNWQDVPIIVTTNVQFFESLFANRPSKCRKVHSIANSVLLFDECQAFPTEQLSPMLRSIESLSRCCGTQTLLCTATQPVFDESIKSLNRTAGLYNIKTPIEEVVPYDATLFAHFERVKYHLDIKNYSIKELALELSQYSSALCIVNSRKEACLLYEALRDIRGTSGDGLIHLSRMMCSEHLGKQIAQIRHRVSSKLPTIVISTQLIEAGVDLDFPIVYRAYSGLDSIIQAAGRCNREGRLSSKGNVYIFKLTDVNTSFPALSKSQYATEEVLAGQNVDLHDPEISKEYYRKLYGRHKDFDKGNMLQHLWNIKVTQDIKLNFESAQKAFRLIDNEGNFDLFVPYTEAGEKIINKIMNHHWLERDELRSLQRLRVGLRKKDLEELFKQGSISIVHFFGEEKNPILILTDKRSYSDELGVTMTNYYLEEPQLV</sequence>
<dbReference type="EMBL" id="FUXE01000012">
    <property type="protein sequence ID" value="SJZ82329.1"/>
    <property type="molecule type" value="Genomic_DNA"/>
</dbReference>
<dbReference type="SUPFAM" id="SSF52540">
    <property type="entry name" value="P-loop containing nucleoside triphosphate hydrolases"/>
    <property type="match status" value="1"/>
</dbReference>
<dbReference type="Proteomes" id="UP000190121">
    <property type="component" value="Unassembled WGS sequence"/>
</dbReference>
<dbReference type="NCBIfam" id="TIGR01587">
    <property type="entry name" value="cas3_core"/>
    <property type="match status" value="1"/>
</dbReference>